<dbReference type="Proteomes" id="UP000091979">
    <property type="component" value="Unassembled WGS sequence"/>
</dbReference>
<protein>
    <submittedName>
        <fullName evidence="2">Uncharacterized protein</fullName>
    </submittedName>
</protein>
<organism evidence="2 3">
    <name type="scientific">Halodesulfovibrio spirochaetisodalis</name>
    <dbReference type="NCBI Taxonomy" id="1560234"/>
    <lineage>
        <taxon>Bacteria</taxon>
        <taxon>Pseudomonadati</taxon>
        <taxon>Thermodesulfobacteriota</taxon>
        <taxon>Desulfovibrionia</taxon>
        <taxon>Desulfovibrionales</taxon>
        <taxon>Desulfovibrionaceae</taxon>
        <taxon>Halodesulfovibrio</taxon>
    </lineage>
</organism>
<dbReference type="PATRIC" id="fig|1560234.3.peg.2159"/>
<evidence type="ECO:0000256" key="1">
    <source>
        <dbReference type="SAM" id="SignalP"/>
    </source>
</evidence>
<reference evidence="2 3" key="1">
    <citation type="submission" date="2015-01" db="EMBL/GenBank/DDBJ databases">
        <title>Desulfovibrio sp. JC271 draft genome sequence.</title>
        <authorList>
            <person name="Shivani Y."/>
            <person name="Subhash Y."/>
            <person name="Sasikala C."/>
            <person name="Ramana C.V."/>
        </authorList>
    </citation>
    <scope>NUCLEOTIDE SEQUENCE [LARGE SCALE GENOMIC DNA]</scope>
    <source>
        <strain evidence="2 3">JC271</strain>
    </source>
</reference>
<proteinExistence type="predicted"/>
<dbReference type="EMBL" id="JXMS01000031">
    <property type="protein sequence ID" value="OBQ46079.1"/>
    <property type="molecule type" value="Genomic_DNA"/>
</dbReference>
<accession>A0A1B7X9L7</accession>
<name>A0A1B7X9L7_9BACT</name>
<comment type="caution">
    <text evidence="2">The sequence shown here is derived from an EMBL/GenBank/DDBJ whole genome shotgun (WGS) entry which is preliminary data.</text>
</comment>
<feature type="chain" id="PRO_5008600445" evidence="1">
    <location>
        <begin position="24"/>
        <end position="324"/>
    </location>
</feature>
<keyword evidence="3" id="KW-1185">Reference proteome</keyword>
<dbReference type="STRING" id="1560234.SP90_14380"/>
<sequence length="324" mass="37445">MKNSLCVLCCIFILCVSSSMASASEGRVSYRMLQHNVGATTFYAATTFEDGTSVSKQMLKEAFARMMAWKYVNSNIVSKYETYSIFKEVFSTWAEDNSATVTLAQYLYKNGKVLDMIKTTYIFDVQYAYDTEKQKHKIHCIVNDMAVENSSHKMQRIVSRYGGYQFWPPLAKAQDKFVLQAFNKEASTLLNTFVQYKKMEKYHYETITSLDIQFIRQMLRQQLPEKRTALRVTDDGVFWGDTPIVTVTETDGGHRITIDFDVHYTVTHRGRKVALRDSVPFNYLRETVAKSLSRGTYKQVDVQAINKYSMQEYLEHISGVPFHE</sequence>
<keyword evidence="1" id="KW-0732">Signal</keyword>
<feature type="signal peptide" evidence="1">
    <location>
        <begin position="1"/>
        <end position="23"/>
    </location>
</feature>
<evidence type="ECO:0000313" key="2">
    <source>
        <dbReference type="EMBL" id="OBQ46079.1"/>
    </source>
</evidence>
<dbReference type="AlphaFoldDB" id="A0A1B7X9L7"/>
<evidence type="ECO:0000313" key="3">
    <source>
        <dbReference type="Proteomes" id="UP000091979"/>
    </source>
</evidence>
<gene>
    <name evidence="2" type="ORF">SP90_14380</name>
</gene>